<reference evidence="2" key="1">
    <citation type="submission" date="2021-03" db="EMBL/GenBank/DDBJ databases">
        <title>Antimicrobial resistance genes in bacteria isolated from Japanese honey, and their potential for conferring macrolide and lincosamide resistance in the American foulbrood pathogen Paenibacillus larvae.</title>
        <authorList>
            <person name="Okamoto M."/>
            <person name="Kumagai M."/>
            <person name="Kanamori H."/>
            <person name="Takamatsu D."/>
        </authorList>
    </citation>
    <scope>NUCLEOTIDE SEQUENCE</scope>
    <source>
        <strain evidence="2">J27TS8</strain>
    </source>
</reference>
<dbReference type="GO" id="GO:0016787">
    <property type="term" value="F:hydrolase activity"/>
    <property type="evidence" value="ECO:0007669"/>
    <property type="project" value="UniProtKB-KW"/>
</dbReference>
<dbReference type="PANTHER" id="PTHR43358">
    <property type="entry name" value="ALPHA/BETA-HYDROLASE"/>
    <property type="match status" value="1"/>
</dbReference>
<accession>A0A919WF78</accession>
<dbReference type="InterPro" id="IPR022742">
    <property type="entry name" value="Hydrolase_4"/>
</dbReference>
<evidence type="ECO:0000313" key="2">
    <source>
        <dbReference type="EMBL" id="GIN60644.1"/>
    </source>
</evidence>
<dbReference type="InterPro" id="IPR052920">
    <property type="entry name" value="DNA-binding_regulatory"/>
</dbReference>
<organism evidence="2 3">
    <name type="scientific">Robertmurraya siralis</name>
    <dbReference type="NCBI Taxonomy" id="77777"/>
    <lineage>
        <taxon>Bacteria</taxon>
        <taxon>Bacillati</taxon>
        <taxon>Bacillota</taxon>
        <taxon>Bacilli</taxon>
        <taxon>Bacillales</taxon>
        <taxon>Bacillaceae</taxon>
        <taxon>Robertmurraya</taxon>
    </lineage>
</organism>
<dbReference type="Pfam" id="PF12146">
    <property type="entry name" value="Hydrolase_4"/>
    <property type="match status" value="1"/>
</dbReference>
<feature type="domain" description="Serine aminopeptidase S33" evidence="1">
    <location>
        <begin position="81"/>
        <end position="199"/>
    </location>
</feature>
<gene>
    <name evidence="2" type="ORF">J27TS8_06370</name>
</gene>
<keyword evidence="3" id="KW-1185">Reference proteome</keyword>
<dbReference type="Gene3D" id="3.40.50.1820">
    <property type="entry name" value="alpha/beta hydrolase"/>
    <property type="match status" value="1"/>
</dbReference>
<evidence type="ECO:0000313" key="3">
    <source>
        <dbReference type="Proteomes" id="UP000682111"/>
    </source>
</evidence>
<dbReference type="Proteomes" id="UP000682111">
    <property type="component" value="Unassembled WGS sequence"/>
</dbReference>
<dbReference type="OrthoDB" id="9776685at2"/>
<sequence>MRKALRLILSFLFAFLTVGLYFSNRIMYMKKKDDDFIIDREKSAGRLNTTSFEQLPKREILIASNFGYHLKAIVVEPHQTNKYMIFCHGVTENKFNSIKYMNLFLERGFNAVIYDHRRHGESGGKTTSYGYYEKFDLKAIVDWLRLDRGPDFLLGIHGESMGAATMLLYAGMIEDAADFYIADCPFSDFQEQLAYRLKTELKLPAKMLLPVADLFIKMRQKYSLKDVSPISVIDHIKKPILFIHSKEDDFILPTMTEALYEQKQGPKKLFIAENGVHAQSLNENKEDYAKVVDEFLADYVVVKDNRNKQMAGID</sequence>
<dbReference type="SUPFAM" id="SSF53474">
    <property type="entry name" value="alpha/beta-Hydrolases"/>
    <property type="match status" value="1"/>
</dbReference>
<evidence type="ECO:0000259" key="1">
    <source>
        <dbReference type="Pfam" id="PF12146"/>
    </source>
</evidence>
<protein>
    <submittedName>
        <fullName evidence="2">Alpha/beta hydrolase</fullName>
    </submittedName>
</protein>
<name>A0A919WF78_9BACI</name>
<keyword evidence="2" id="KW-0378">Hydrolase</keyword>
<dbReference type="RefSeq" id="WP_095306651.1">
    <property type="nucleotide sequence ID" value="NZ_BORC01000001.1"/>
</dbReference>
<dbReference type="PANTHER" id="PTHR43358:SF5">
    <property type="entry name" value="EXPORTED PROTEIN"/>
    <property type="match status" value="1"/>
</dbReference>
<dbReference type="AlphaFoldDB" id="A0A919WF78"/>
<comment type="caution">
    <text evidence="2">The sequence shown here is derived from an EMBL/GenBank/DDBJ whole genome shotgun (WGS) entry which is preliminary data.</text>
</comment>
<dbReference type="EMBL" id="BORC01000001">
    <property type="protein sequence ID" value="GIN60644.1"/>
    <property type="molecule type" value="Genomic_DNA"/>
</dbReference>
<dbReference type="InterPro" id="IPR029058">
    <property type="entry name" value="AB_hydrolase_fold"/>
</dbReference>
<proteinExistence type="predicted"/>